<dbReference type="Pfam" id="PF01344">
    <property type="entry name" value="Kelch_1"/>
    <property type="match status" value="1"/>
</dbReference>
<dbReference type="Proteomes" id="UP000236291">
    <property type="component" value="Unassembled WGS sequence"/>
</dbReference>
<accession>A0A2K3NVU9</accession>
<comment type="caution">
    <text evidence="2">The sequence shown here is derived from an EMBL/GenBank/DDBJ whole genome shotgun (WGS) entry which is preliminary data.</text>
</comment>
<protein>
    <submittedName>
        <fullName evidence="2">Kelch repeat-containing protein at3g27220-like protein</fullName>
    </submittedName>
</protein>
<dbReference type="InterPro" id="IPR053256">
    <property type="entry name" value="Kelch_repeat-containing"/>
</dbReference>
<dbReference type="SMART" id="SM00612">
    <property type="entry name" value="Kelch"/>
    <property type="match status" value="2"/>
</dbReference>
<dbReference type="PANTHER" id="PTHR46773:SF3">
    <property type="entry name" value="OS08G0128000 PROTEIN"/>
    <property type="match status" value="1"/>
</dbReference>
<dbReference type="InterPro" id="IPR011498">
    <property type="entry name" value="Kelch_2"/>
</dbReference>
<dbReference type="InterPro" id="IPR015915">
    <property type="entry name" value="Kelch-typ_b-propeller"/>
</dbReference>
<reference evidence="2 3" key="1">
    <citation type="journal article" date="2014" name="Am. J. Bot.">
        <title>Genome assembly and annotation for red clover (Trifolium pratense; Fabaceae).</title>
        <authorList>
            <person name="Istvanek J."/>
            <person name="Jaros M."/>
            <person name="Krenek A."/>
            <person name="Repkova J."/>
        </authorList>
    </citation>
    <scope>NUCLEOTIDE SEQUENCE [LARGE SCALE GENOMIC DNA]</scope>
    <source>
        <strain evidence="3">cv. Tatra</strain>
        <tissue evidence="2">Young leaves</tissue>
    </source>
</reference>
<keyword evidence="1" id="KW-0812">Transmembrane</keyword>
<reference evidence="2 3" key="2">
    <citation type="journal article" date="2017" name="Front. Plant Sci.">
        <title>Gene Classification and Mining of Molecular Markers Useful in Red Clover (Trifolium pratense) Breeding.</title>
        <authorList>
            <person name="Istvanek J."/>
            <person name="Dluhosova J."/>
            <person name="Dluhos P."/>
            <person name="Patkova L."/>
            <person name="Nedelnik J."/>
            <person name="Repkova J."/>
        </authorList>
    </citation>
    <scope>NUCLEOTIDE SEQUENCE [LARGE SCALE GENOMIC DNA]</scope>
    <source>
        <strain evidence="3">cv. Tatra</strain>
        <tissue evidence="2">Young leaves</tissue>
    </source>
</reference>
<keyword evidence="1" id="KW-1133">Transmembrane helix</keyword>
<name>A0A2K3NVU9_TRIPR</name>
<dbReference type="Gene3D" id="2.120.10.80">
    <property type="entry name" value="Kelch-type beta propeller"/>
    <property type="match status" value="2"/>
</dbReference>
<evidence type="ECO:0000313" key="3">
    <source>
        <dbReference type="Proteomes" id="UP000236291"/>
    </source>
</evidence>
<dbReference type="SUPFAM" id="SSF117281">
    <property type="entry name" value="Kelch motif"/>
    <property type="match status" value="1"/>
</dbReference>
<dbReference type="InterPro" id="IPR006652">
    <property type="entry name" value="Kelch_1"/>
</dbReference>
<gene>
    <name evidence="2" type="ORF">L195_g003651</name>
</gene>
<proteinExistence type="predicted"/>
<keyword evidence="1" id="KW-0472">Membrane</keyword>
<feature type="transmembrane region" description="Helical" evidence="1">
    <location>
        <begin position="20"/>
        <end position="39"/>
    </location>
</feature>
<evidence type="ECO:0000256" key="1">
    <source>
        <dbReference type="SAM" id="Phobius"/>
    </source>
</evidence>
<sequence length="449" mass="50988">MATTVIHHQKHTSSNTKTIIIFLFLSTLIGIAFVAYNIFHSSFSSAPISITTNLVLVDNPNSTTTHQENVENNNVKEKINSERVLSATFADLPAPQFNWEQMPTAPVPRLDGYSIQIHNLFYVFCGYANLNHVHSHVDVYDFKSNKWIEKFDTPKEMANSHLGIATDGRYIYIISGQKGTQCRGPTASAFVLDTKTKKWSDLPPLPFPRYAPATQLWRGRLHVMGGSKENRHTPGLDHWSLAVKDGKALEKQWRTEIPIPRGGPHRYTMVSLAKDIPKTGRVMLATVRSGDTRNRINSTLRACIVVNDRLYVIGGQEGDFMPKPGSPIFKCSRRLEVVYGDVYMLDEEMKWKVLPPMPKPNSHIECAWKWSVIGKLPYRIKTTLAGYWDGWLYFTSGQRDRGPDNPQPRKILGTSTALHAEFTVAMLFAEIDYDREQMSNYGSYQEFLF</sequence>
<dbReference type="PANTHER" id="PTHR46773">
    <property type="match status" value="1"/>
</dbReference>
<dbReference type="Pfam" id="PF07646">
    <property type="entry name" value="Kelch_2"/>
    <property type="match status" value="1"/>
</dbReference>
<organism evidence="2 3">
    <name type="scientific">Trifolium pratense</name>
    <name type="common">Red clover</name>
    <dbReference type="NCBI Taxonomy" id="57577"/>
    <lineage>
        <taxon>Eukaryota</taxon>
        <taxon>Viridiplantae</taxon>
        <taxon>Streptophyta</taxon>
        <taxon>Embryophyta</taxon>
        <taxon>Tracheophyta</taxon>
        <taxon>Spermatophyta</taxon>
        <taxon>Magnoliopsida</taxon>
        <taxon>eudicotyledons</taxon>
        <taxon>Gunneridae</taxon>
        <taxon>Pentapetalae</taxon>
        <taxon>rosids</taxon>
        <taxon>fabids</taxon>
        <taxon>Fabales</taxon>
        <taxon>Fabaceae</taxon>
        <taxon>Papilionoideae</taxon>
        <taxon>50 kb inversion clade</taxon>
        <taxon>NPAAA clade</taxon>
        <taxon>Hologalegina</taxon>
        <taxon>IRL clade</taxon>
        <taxon>Trifolieae</taxon>
        <taxon>Trifolium</taxon>
    </lineage>
</organism>
<dbReference type="AlphaFoldDB" id="A0A2K3NVU9"/>
<evidence type="ECO:0000313" key="2">
    <source>
        <dbReference type="EMBL" id="PNY07164.1"/>
    </source>
</evidence>
<dbReference type="STRING" id="57577.A0A2K3NVU9"/>
<dbReference type="EMBL" id="ASHM01001724">
    <property type="protein sequence ID" value="PNY07164.1"/>
    <property type="molecule type" value="Genomic_DNA"/>
</dbReference>